<evidence type="ECO:0000313" key="3">
    <source>
        <dbReference type="Proteomes" id="UP001595816"/>
    </source>
</evidence>
<dbReference type="InterPro" id="IPR010982">
    <property type="entry name" value="Lambda_DNA-bd_dom_sf"/>
</dbReference>
<evidence type="ECO:0000259" key="1">
    <source>
        <dbReference type="PROSITE" id="PS50943"/>
    </source>
</evidence>
<proteinExistence type="predicted"/>
<gene>
    <name evidence="2" type="ORF">ACFOZ4_05230</name>
</gene>
<dbReference type="Gene3D" id="1.10.260.40">
    <property type="entry name" value="lambda repressor-like DNA-binding domains"/>
    <property type="match status" value="1"/>
</dbReference>
<dbReference type="SUPFAM" id="SSF47413">
    <property type="entry name" value="lambda repressor-like DNA-binding domains"/>
    <property type="match status" value="1"/>
</dbReference>
<dbReference type="RefSeq" id="WP_253755666.1">
    <property type="nucleotide sequence ID" value="NZ_JAMZDZ010000001.1"/>
</dbReference>
<organism evidence="2 3">
    <name type="scientific">Hamadaea flava</name>
    <dbReference type="NCBI Taxonomy" id="1742688"/>
    <lineage>
        <taxon>Bacteria</taxon>
        <taxon>Bacillati</taxon>
        <taxon>Actinomycetota</taxon>
        <taxon>Actinomycetes</taxon>
        <taxon>Micromonosporales</taxon>
        <taxon>Micromonosporaceae</taxon>
        <taxon>Hamadaea</taxon>
    </lineage>
</organism>
<keyword evidence="3" id="KW-1185">Reference proteome</keyword>
<dbReference type="InterPro" id="IPR021224">
    <property type="entry name" value="DUF2690"/>
</dbReference>
<dbReference type="CDD" id="cd00093">
    <property type="entry name" value="HTH_XRE"/>
    <property type="match status" value="1"/>
</dbReference>
<comment type="caution">
    <text evidence="2">The sequence shown here is derived from an EMBL/GenBank/DDBJ whole genome shotgun (WGS) entry which is preliminary data.</text>
</comment>
<dbReference type="SMART" id="SM00530">
    <property type="entry name" value="HTH_XRE"/>
    <property type="match status" value="1"/>
</dbReference>
<feature type="domain" description="HTH cro/C1-type" evidence="1">
    <location>
        <begin position="21"/>
        <end position="76"/>
    </location>
</feature>
<dbReference type="InterPro" id="IPR001387">
    <property type="entry name" value="Cro/C1-type_HTH"/>
</dbReference>
<protein>
    <submittedName>
        <fullName evidence="2">Helix-turn-helix domain-containing protein</fullName>
    </submittedName>
</protein>
<dbReference type="Proteomes" id="UP001595816">
    <property type="component" value="Unassembled WGS sequence"/>
</dbReference>
<sequence length="228" mass="25067">MGRPEKPIEIVDEVAAFAAELRTLKAAQGSLTYRDLAARTHYSRTTLAEATAGKKPPSLPVVLAIVRACGGDPGLWQARWEKMRQRAANTPILLSALPEQEVADGSEPEAAGCGADATTAIARKIAWHERRLNLGQVELRYSARQGAAWARFEGYGSLDHLAGQRQVVIEVAVVRESDDRRTAVREAYCFDYHWCDILLSQGRLRAAAWILVDDRVVAESSTPWFALG</sequence>
<accession>A0ABV8LHC6</accession>
<evidence type="ECO:0000313" key="2">
    <source>
        <dbReference type="EMBL" id="MFC4130003.1"/>
    </source>
</evidence>
<dbReference type="EMBL" id="JBHSAY010000004">
    <property type="protein sequence ID" value="MFC4130003.1"/>
    <property type="molecule type" value="Genomic_DNA"/>
</dbReference>
<dbReference type="Pfam" id="PF13560">
    <property type="entry name" value="HTH_31"/>
    <property type="match status" value="1"/>
</dbReference>
<dbReference type="PROSITE" id="PS50943">
    <property type="entry name" value="HTH_CROC1"/>
    <property type="match status" value="1"/>
</dbReference>
<reference evidence="3" key="1">
    <citation type="journal article" date="2019" name="Int. J. Syst. Evol. Microbiol.">
        <title>The Global Catalogue of Microorganisms (GCM) 10K type strain sequencing project: providing services to taxonomists for standard genome sequencing and annotation.</title>
        <authorList>
            <consortium name="The Broad Institute Genomics Platform"/>
            <consortium name="The Broad Institute Genome Sequencing Center for Infectious Disease"/>
            <person name="Wu L."/>
            <person name="Ma J."/>
        </authorList>
    </citation>
    <scope>NUCLEOTIDE SEQUENCE [LARGE SCALE GENOMIC DNA]</scope>
    <source>
        <strain evidence="3">CGMCC 4.7289</strain>
    </source>
</reference>
<name>A0ABV8LHC6_9ACTN</name>
<dbReference type="Pfam" id="PF10901">
    <property type="entry name" value="DUF2690"/>
    <property type="match status" value="1"/>
</dbReference>